<comment type="caution">
    <text evidence="1">The sequence shown here is derived from an EMBL/GenBank/DDBJ whole genome shotgun (WGS) entry which is preliminary data.</text>
</comment>
<gene>
    <name evidence="1" type="ORF">ACJRO7_021488</name>
</gene>
<organism evidence="1 2">
    <name type="scientific">Eucalyptus globulus</name>
    <name type="common">Tasmanian blue gum</name>
    <dbReference type="NCBI Taxonomy" id="34317"/>
    <lineage>
        <taxon>Eukaryota</taxon>
        <taxon>Viridiplantae</taxon>
        <taxon>Streptophyta</taxon>
        <taxon>Embryophyta</taxon>
        <taxon>Tracheophyta</taxon>
        <taxon>Spermatophyta</taxon>
        <taxon>Magnoliopsida</taxon>
        <taxon>eudicotyledons</taxon>
        <taxon>Gunneridae</taxon>
        <taxon>Pentapetalae</taxon>
        <taxon>rosids</taxon>
        <taxon>malvids</taxon>
        <taxon>Myrtales</taxon>
        <taxon>Myrtaceae</taxon>
        <taxon>Myrtoideae</taxon>
        <taxon>Eucalypteae</taxon>
        <taxon>Eucalyptus</taxon>
    </lineage>
</organism>
<protein>
    <submittedName>
        <fullName evidence="1">Uncharacterized protein</fullName>
    </submittedName>
</protein>
<dbReference type="AlphaFoldDB" id="A0ABD3KLU4"/>
<evidence type="ECO:0000313" key="2">
    <source>
        <dbReference type="Proteomes" id="UP001634007"/>
    </source>
</evidence>
<reference evidence="1 2" key="1">
    <citation type="submission" date="2024-11" db="EMBL/GenBank/DDBJ databases">
        <title>Chromosome-level genome assembly of Eucalyptus globulus Labill. provides insights into its genome evolution.</title>
        <authorList>
            <person name="Li X."/>
        </authorList>
    </citation>
    <scope>NUCLEOTIDE SEQUENCE [LARGE SCALE GENOMIC DNA]</scope>
    <source>
        <strain evidence="1">CL2024</strain>
        <tissue evidence="1">Fresh tender leaves</tissue>
    </source>
</reference>
<name>A0ABD3KLU4_EUCGL</name>
<sequence length="137" mass="15641">MGLGPKQPQFCLKWPWDIHRNPTDPKGCSFETPWLFKSLNGKGKVLKSQNKGLSTEEQGEAEQRVFPYALASRKEATMIKFYLLECRLCSSLLKFVMEVEGRNWNWLNIVMADAKNEMWLPERPSNPSGLGVLIAPN</sequence>
<evidence type="ECO:0000313" key="1">
    <source>
        <dbReference type="EMBL" id="KAL3740217.1"/>
    </source>
</evidence>
<accession>A0ABD3KLU4</accession>
<keyword evidence="2" id="KW-1185">Reference proteome</keyword>
<dbReference type="EMBL" id="JBJKBG010000005">
    <property type="protein sequence ID" value="KAL3740217.1"/>
    <property type="molecule type" value="Genomic_DNA"/>
</dbReference>
<dbReference type="Proteomes" id="UP001634007">
    <property type="component" value="Unassembled WGS sequence"/>
</dbReference>
<proteinExistence type="predicted"/>